<feature type="transmembrane region" description="Helical" evidence="10">
    <location>
        <begin position="905"/>
        <end position="928"/>
    </location>
</feature>
<dbReference type="PROSITE" id="PS50893">
    <property type="entry name" value="ABC_TRANSPORTER_2"/>
    <property type="match status" value="1"/>
</dbReference>
<dbReference type="InterPro" id="IPR017871">
    <property type="entry name" value="ABC_transporter-like_CS"/>
</dbReference>
<dbReference type="PANTHER" id="PTHR42798">
    <property type="entry name" value="LIPOPROTEIN-RELEASING SYSTEM ATP-BINDING PROTEIN LOLD"/>
    <property type="match status" value="1"/>
</dbReference>
<sequence>MLELRNIGKTYATKKGVSVKALDNVSVVFGKTGLVFVTGKSGSGKSTLLNLIGGLDTYDTGDMIINQKSSQDFKQKDFDSYRNTMVGFIFQEYNILEEFSVAQNIGLALALQGQKVSDEAVNDLLKKLDIEGLGNRSPNELSGGQKQRVAIARALVKNPQIILADEPTGALDSNTGIQLLETLKSLSKDRLVIVISHDLEFSRKYADRIVHFVDGKIAYDITYTGEESQSDEPVKFTDKGITIEPKYQLTAEDLKVINAYLQNQTKPTHIKKISDQTYSGFSTTDTSDIEQSSEPFKLVKSKLPFKASLSMSLNALIHKKIRLVFTILLTTISLVMFGSVDTLSNFNAEDKSYEVFEKNNYNYLMLKNYKRGGDSSWYYYTEVNLDEEVFQSASDLYSNSILIPVYPLSLSLDAYIKYDWNKPSFYDAYYYTSFIEIDNETLLGTNFEVTGRLPQNLNEVVVPMHFYQSVAYYGFNKEDSVKDINEMDDLIGEMLYFNERNMKIVGIIDYKDDLSVYEELKVSGWNQGVDTPQNYYKYVNRLREGTLGLFIFGEGYYESLRHVKNSRVEAVFYLENERMHQFSTVAKITDVDAETIKYFDSVDPLNLGENDIVINEYHLGNMIHRDLGDYQYNTIIVDFLVETYYDELNLLLAEHFPMYETVDDIPDEDRIAIIGYELYGYISDAERYTKAFNAVVEFYLSTSEAPSFQVDFFKDYYTNYPIIGLRVVGFTSDEDNVYAYHVSNELYDELYIEGEIIYNFILVSTKDMKREDFNKMVQQSMNKGLLYKVSLQDENIDYMIMLSETVYGMQQFFFWTAVILAGFAALLMFTFISSSVSHSKQEIGILRAIGASSRDVLGIFSKETLMISIMNAVLGVIGTVIITKLLNDSMIYNLNLGTTLFDVGIRQIILVTLISIVIGYLSSALPVLKTASKKPIDAIKNK</sequence>
<evidence type="ECO:0000256" key="6">
    <source>
        <dbReference type="ARBA" id="ARBA00022840"/>
    </source>
</evidence>
<dbReference type="GO" id="GO:0005524">
    <property type="term" value="F:ATP binding"/>
    <property type="evidence" value="ECO:0007669"/>
    <property type="project" value="UniProtKB-KW"/>
</dbReference>
<evidence type="ECO:0000256" key="5">
    <source>
        <dbReference type="ARBA" id="ARBA00022741"/>
    </source>
</evidence>
<dbReference type="Pfam" id="PF00005">
    <property type="entry name" value="ABC_tran"/>
    <property type="match status" value="1"/>
</dbReference>
<dbReference type="InterPro" id="IPR003838">
    <property type="entry name" value="ABC3_permease_C"/>
</dbReference>
<dbReference type="RefSeq" id="WP_143215688.1">
    <property type="nucleotide sequence ID" value="NZ_JACAOE010000001.1"/>
</dbReference>
<feature type="transmembrane region" description="Helical" evidence="10">
    <location>
        <begin position="864"/>
        <end position="885"/>
    </location>
</feature>
<keyword evidence="3" id="KW-1003">Cell membrane</keyword>
<evidence type="ECO:0000256" key="4">
    <source>
        <dbReference type="ARBA" id="ARBA00022692"/>
    </source>
</evidence>
<dbReference type="InterPro" id="IPR003439">
    <property type="entry name" value="ABC_transporter-like_ATP-bd"/>
</dbReference>
<feature type="domain" description="ABC transporter" evidence="11">
    <location>
        <begin position="2"/>
        <end position="239"/>
    </location>
</feature>
<evidence type="ECO:0000256" key="2">
    <source>
        <dbReference type="ARBA" id="ARBA00022448"/>
    </source>
</evidence>
<dbReference type="PROSITE" id="PS00211">
    <property type="entry name" value="ABC_TRANSPORTER_1"/>
    <property type="match status" value="1"/>
</dbReference>
<dbReference type="Proteomes" id="UP000315938">
    <property type="component" value="Unassembled WGS sequence"/>
</dbReference>
<keyword evidence="7 10" id="KW-1133">Transmembrane helix</keyword>
<dbReference type="InterPro" id="IPR003593">
    <property type="entry name" value="AAA+_ATPase"/>
</dbReference>
<keyword evidence="4 10" id="KW-0812">Transmembrane</keyword>
<feature type="transmembrane region" description="Helical" evidence="10">
    <location>
        <begin position="812"/>
        <end position="832"/>
    </location>
</feature>
<dbReference type="SMART" id="SM00382">
    <property type="entry name" value="AAA"/>
    <property type="match status" value="1"/>
</dbReference>
<protein>
    <submittedName>
        <fullName evidence="12">ABC transporter ATP-binding protein/permease</fullName>
    </submittedName>
</protein>
<dbReference type="CDD" id="cd03255">
    <property type="entry name" value="ABC_MJ0796_LolCDE_FtsE"/>
    <property type="match status" value="1"/>
</dbReference>
<dbReference type="GO" id="GO:0016887">
    <property type="term" value="F:ATP hydrolysis activity"/>
    <property type="evidence" value="ECO:0007669"/>
    <property type="project" value="InterPro"/>
</dbReference>
<keyword evidence="6 12" id="KW-0067">ATP-binding</keyword>
<comment type="caution">
    <text evidence="12">The sequence shown here is derived from an EMBL/GenBank/DDBJ whole genome shotgun (WGS) entry which is preliminary data.</text>
</comment>
<evidence type="ECO:0000259" key="11">
    <source>
        <dbReference type="PROSITE" id="PS50893"/>
    </source>
</evidence>
<evidence type="ECO:0000256" key="9">
    <source>
        <dbReference type="ARBA" id="ARBA00038388"/>
    </source>
</evidence>
<dbReference type="Pfam" id="PF02687">
    <property type="entry name" value="FtsX"/>
    <property type="match status" value="1"/>
</dbReference>
<comment type="similarity">
    <text evidence="9">Belongs to the ABC transporter superfamily. Macrolide exporter (TC 3.A.1.122) family.</text>
</comment>
<dbReference type="InterPro" id="IPR017911">
    <property type="entry name" value="MacB-like_ATP-bd"/>
</dbReference>
<keyword evidence="5" id="KW-0547">Nucleotide-binding</keyword>
<dbReference type="SUPFAM" id="SSF52540">
    <property type="entry name" value="P-loop containing nucleoside triphosphate hydrolases"/>
    <property type="match status" value="1"/>
</dbReference>
<evidence type="ECO:0000313" key="12">
    <source>
        <dbReference type="EMBL" id="TRY00204.1"/>
    </source>
</evidence>
<evidence type="ECO:0000256" key="10">
    <source>
        <dbReference type="SAM" id="Phobius"/>
    </source>
</evidence>
<dbReference type="AlphaFoldDB" id="A0A553IJ05"/>
<dbReference type="GO" id="GO:0005886">
    <property type="term" value="C:plasma membrane"/>
    <property type="evidence" value="ECO:0007669"/>
    <property type="project" value="UniProtKB-SubCell"/>
</dbReference>
<keyword evidence="8 10" id="KW-0472">Membrane</keyword>
<organism evidence="12 13">
    <name type="scientific">Acholeplasma laidlawii</name>
    <dbReference type="NCBI Taxonomy" id="2148"/>
    <lineage>
        <taxon>Bacteria</taxon>
        <taxon>Bacillati</taxon>
        <taxon>Mycoplasmatota</taxon>
        <taxon>Mollicutes</taxon>
        <taxon>Acholeplasmatales</taxon>
        <taxon>Acholeplasmataceae</taxon>
        <taxon>Acholeplasma</taxon>
    </lineage>
</organism>
<dbReference type="EMBL" id="VKID01000001">
    <property type="protein sequence ID" value="TRY00204.1"/>
    <property type="molecule type" value="Genomic_DNA"/>
</dbReference>
<dbReference type="PANTHER" id="PTHR42798:SF6">
    <property type="entry name" value="CELL DIVISION ATP-BINDING PROTEIN FTSE"/>
    <property type="match status" value="1"/>
</dbReference>
<accession>A0A553IJ05</accession>
<comment type="subcellular location">
    <subcellularLocation>
        <location evidence="1">Cell inner membrane</location>
        <topology evidence="1">Multi-pass membrane protein</topology>
    </subcellularLocation>
</comment>
<dbReference type="Gene3D" id="3.40.50.300">
    <property type="entry name" value="P-loop containing nucleotide triphosphate hydrolases"/>
    <property type="match status" value="1"/>
</dbReference>
<evidence type="ECO:0000256" key="7">
    <source>
        <dbReference type="ARBA" id="ARBA00022989"/>
    </source>
</evidence>
<keyword evidence="2" id="KW-0813">Transport</keyword>
<evidence type="ECO:0000256" key="1">
    <source>
        <dbReference type="ARBA" id="ARBA00004429"/>
    </source>
</evidence>
<dbReference type="InterPro" id="IPR027417">
    <property type="entry name" value="P-loop_NTPase"/>
</dbReference>
<gene>
    <name evidence="12" type="ORF">FNV44_03925</name>
</gene>
<evidence type="ECO:0000256" key="3">
    <source>
        <dbReference type="ARBA" id="ARBA00022475"/>
    </source>
</evidence>
<evidence type="ECO:0000256" key="8">
    <source>
        <dbReference type="ARBA" id="ARBA00023136"/>
    </source>
</evidence>
<proteinExistence type="inferred from homology"/>
<reference evidence="12 13" key="1">
    <citation type="submission" date="2019-07" db="EMBL/GenBank/DDBJ databases">
        <title>Genome sequence of Acholeplasma laidlawii strain with increased resistance to erythromycin.</title>
        <authorList>
            <person name="Medvedeva E.S."/>
            <person name="Baranova N.B."/>
            <person name="Siniagina M.N."/>
            <person name="Mouzykantov A."/>
            <person name="Chernova O.A."/>
            <person name="Chernov V.M."/>
        </authorList>
    </citation>
    <scope>NUCLEOTIDE SEQUENCE [LARGE SCALE GENOMIC DNA]</scope>
    <source>
        <strain evidence="12 13">PG8REry</strain>
    </source>
</reference>
<name>A0A553IJ05_ACHLA</name>
<evidence type="ECO:0000313" key="13">
    <source>
        <dbReference type="Proteomes" id="UP000315938"/>
    </source>
</evidence>